<dbReference type="SMART" id="SM00345">
    <property type="entry name" value="HTH_GNTR"/>
    <property type="match status" value="1"/>
</dbReference>
<protein>
    <submittedName>
        <fullName evidence="5">Transcriptional regulator NanR</fullName>
    </submittedName>
</protein>
<keyword evidence="3" id="KW-0804">Transcription</keyword>
<dbReference type="InterPro" id="IPR036388">
    <property type="entry name" value="WH-like_DNA-bd_sf"/>
</dbReference>
<proteinExistence type="predicted"/>
<reference evidence="6" key="1">
    <citation type="journal article" date="2014" name="Stand. Genomic Sci.">
        <title>Genome sequence of the exopolysaccharide-producing Salipiger mucosus type strain (DSM 16094(T)), a moderately halophilic member of the Roseobacter clade.</title>
        <authorList>
            <person name="Riedel T."/>
            <person name="Spring S."/>
            <person name="Fiebig A."/>
            <person name="Petersen J."/>
            <person name="Kyrpides N.C."/>
            <person name="Goker M."/>
            <person name="Klenk H.P."/>
        </authorList>
    </citation>
    <scope>NUCLEOTIDE SEQUENCE [LARGE SCALE GENOMIC DNA]</scope>
    <source>
        <strain evidence="6">DSM 16094</strain>
    </source>
</reference>
<organism evidence="5 6">
    <name type="scientific">Salipiger mucosus DSM 16094</name>
    <dbReference type="NCBI Taxonomy" id="1123237"/>
    <lineage>
        <taxon>Bacteria</taxon>
        <taxon>Pseudomonadati</taxon>
        <taxon>Pseudomonadota</taxon>
        <taxon>Alphaproteobacteria</taxon>
        <taxon>Rhodobacterales</taxon>
        <taxon>Roseobacteraceae</taxon>
        <taxon>Salipiger</taxon>
    </lineage>
</organism>
<sequence length="239" mass="26737">MTPSDPIRPRKLSDEVHARLLALIREGRLAPGDALPSERELMARFEVGRPVVREAMQRLAQAGLVEIRHGGRPRVAEPSLDVLVDQLGLSMQHLLTHSAATLDHLKEARLALERELARIAARRRTKEDMTALRAVLDAQEDARETPERFLDLDGQFHRTIAAISRNPLFESLCHGIFSWLRDFHVDFVRSPGQEALTLAEHEAILEAIGRGDADAAAQAMHDHLERAKRLYAPENLASS</sequence>
<evidence type="ECO:0000256" key="3">
    <source>
        <dbReference type="ARBA" id="ARBA00023163"/>
    </source>
</evidence>
<dbReference type="SUPFAM" id="SSF46785">
    <property type="entry name" value="Winged helix' DNA-binding domain"/>
    <property type="match status" value="1"/>
</dbReference>
<dbReference type="EMBL" id="APVH01000037">
    <property type="protein sequence ID" value="EPX79508.1"/>
    <property type="molecule type" value="Genomic_DNA"/>
</dbReference>
<dbReference type="InterPro" id="IPR008920">
    <property type="entry name" value="TF_FadR/GntR_C"/>
</dbReference>
<dbReference type="PANTHER" id="PTHR43537:SF5">
    <property type="entry name" value="UXU OPERON TRANSCRIPTIONAL REGULATOR"/>
    <property type="match status" value="1"/>
</dbReference>
<dbReference type="OrthoDB" id="9028214at2"/>
<dbReference type="CDD" id="cd07377">
    <property type="entry name" value="WHTH_GntR"/>
    <property type="match status" value="1"/>
</dbReference>
<dbReference type="Gene3D" id="1.20.120.530">
    <property type="entry name" value="GntR ligand-binding domain-like"/>
    <property type="match status" value="1"/>
</dbReference>
<dbReference type="InterPro" id="IPR000524">
    <property type="entry name" value="Tscrpt_reg_HTH_GntR"/>
</dbReference>
<dbReference type="NCBIfam" id="NF003011">
    <property type="entry name" value="PRK03837.1"/>
    <property type="match status" value="1"/>
</dbReference>
<evidence type="ECO:0000256" key="2">
    <source>
        <dbReference type="ARBA" id="ARBA00023125"/>
    </source>
</evidence>
<evidence type="ECO:0000313" key="5">
    <source>
        <dbReference type="EMBL" id="EPX79508.1"/>
    </source>
</evidence>
<dbReference type="eggNOG" id="COG2186">
    <property type="taxonomic scope" value="Bacteria"/>
</dbReference>
<dbReference type="GO" id="GO:0003677">
    <property type="term" value="F:DNA binding"/>
    <property type="evidence" value="ECO:0007669"/>
    <property type="project" value="UniProtKB-KW"/>
</dbReference>
<dbReference type="PRINTS" id="PR00035">
    <property type="entry name" value="HTHGNTR"/>
</dbReference>
<dbReference type="SMART" id="SM00895">
    <property type="entry name" value="FCD"/>
    <property type="match status" value="1"/>
</dbReference>
<keyword evidence="2" id="KW-0238">DNA-binding</keyword>
<keyword evidence="6" id="KW-1185">Reference proteome</keyword>
<dbReference type="GO" id="GO:0003700">
    <property type="term" value="F:DNA-binding transcription factor activity"/>
    <property type="evidence" value="ECO:0007669"/>
    <property type="project" value="InterPro"/>
</dbReference>
<dbReference type="Proteomes" id="UP000015347">
    <property type="component" value="Unassembled WGS sequence"/>
</dbReference>
<accession>S9QIW5</accession>
<dbReference type="STRING" id="1123237.Salmuc_04621"/>
<dbReference type="RefSeq" id="WP_020040644.1">
    <property type="nucleotide sequence ID" value="NZ_KE557278.1"/>
</dbReference>
<dbReference type="InterPro" id="IPR011711">
    <property type="entry name" value="GntR_C"/>
</dbReference>
<keyword evidence="1" id="KW-0805">Transcription regulation</keyword>
<dbReference type="PROSITE" id="PS50949">
    <property type="entry name" value="HTH_GNTR"/>
    <property type="match status" value="1"/>
</dbReference>
<dbReference type="SUPFAM" id="SSF48008">
    <property type="entry name" value="GntR ligand-binding domain-like"/>
    <property type="match status" value="1"/>
</dbReference>
<dbReference type="AlphaFoldDB" id="S9QIW5"/>
<name>S9QIW5_9RHOB</name>
<comment type="caution">
    <text evidence="5">The sequence shown here is derived from an EMBL/GenBank/DDBJ whole genome shotgun (WGS) entry which is preliminary data.</text>
</comment>
<dbReference type="PANTHER" id="PTHR43537">
    <property type="entry name" value="TRANSCRIPTIONAL REGULATOR, GNTR FAMILY"/>
    <property type="match status" value="1"/>
</dbReference>
<dbReference type="Pfam" id="PF07729">
    <property type="entry name" value="FCD"/>
    <property type="match status" value="1"/>
</dbReference>
<dbReference type="Gene3D" id="1.10.10.10">
    <property type="entry name" value="Winged helix-like DNA-binding domain superfamily/Winged helix DNA-binding domain"/>
    <property type="match status" value="1"/>
</dbReference>
<evidence type="ECO:0000259" key="4">
    <source>
        <dbReference type="PROSITE" id="PS50949"/>
    </source>
</evidence>
<evidence type="ECO:0000256" key="1">
    <source>
        <dbReference type="ARBA" id="ARBA00023015"/>
    </source>
</evidence>
<dbReference type="InterPro" id="IPR036390">
    <property type="entry name" value="WH_DNA-bd_sf"/>
</dbReference>
<gene>
    <name evidence="5" type="ORF">Salmuc_04621</name>
</gene>
<evidence type="ECO:0000313" key="6">
    <source>
        <dbReference type="Proteomes" id="UP000015347"/>
    </source>
</evidence>
<dbReference type="Pfam" id="PF00392">
    <property type="entry name" value="GntR"/>
    <property type="match status" value="1"/>
</dbReference>
<dbReference type="HOGENOM" id="CLU_017584_9_1_5"/>
<feature type="domain" description="HTH gntR-type" evidence="4">
    <location>
        <begin position="10"/>
        <end position="78"/>
    </location>
</feature>